<dbReference type="PIRSF" id="PIRSF001434">
    <property type="entry name" value="CGS"/>
    <property type="match status" value="1"/>
</dbReference>
<evidence type="ECO:0000313" key="7">
    <source>
        <dbReference type="Proteomes" id="UP001143307"/>
    </source>
</evidence>
<dbReference type="PANTHER" id="PTHR43797">
    <property type="entry name" value="HOMOCYSTEINE/CYSTEINE SYNTHASE"/>
    <property type="match status" value="1"/>
</dbReference>
<comment type="similarity">
    <text evidence="2 5">Belongs to the trans-sulfuration enzymes family.</text>
</comment>
<organism evidence="6 7">
    <name type="scientific">Candidatus Seongchinamella marina</name>
    <dbReference type="NCBI Taxonomy" id="2518990"/>
    <lineage>
        <taxon>Bacteria</taxon>
        <taxon>Pseudomonadati</taxon>
        <taxon>Pseudomonadota</taxon>
        <taxon>Gammaproteobacteria</taxon>
        <taxon>Cellvibrionales</taxon>
        <taxon>Halieaceae</taxon>
        <taxon>Seongchinamella</taxon>
    </lineage>
</organism>
<comment type="caution">
    <text evidence="6">The sequence shown here is derived from an EMBL/GenBank/DDBJ whole genome shotgun (WGS) entry which is preliminary data.</text>
</comment>
<dbReference type="Gene3D" id="3.90.1150.10">
    <property type="entry name" value="Aspartate Aminotransferase, domain 1"/>
    <property type="match status" value="1"/>
</dbReference>
<gene>
    <name evidence="6" type="ORF">EYC87_01915</name>
</gene>
<keyword evidence="7" id="KW-1185">Reference proteome</keyword>
<dbReference type="Pfam" id="PF01053">
    <property type="entry name" value="Cys_Met_Meta_PP"/>
    <property type="match status" value="1"/>
</dbReference>
<dbReference type="GO" id="GO:0003961">
    <property type="term" value="F:O-acetylhomoserine aminocarboxypropyltransferase activity"/>
    <property type="evidence" value="ECO:0007669"/>
    <property type="project" value="UniProtKB-EC"/>
</dbReference>
<evidence type="ECO:0000313" key="6">
    <source>
        <dbReference type="EMBL" id="MCX2972343.1"/>
    </source>
</evidence>
<name>A0ABT3SQV3_9GAMM</name>
<evidence type="ECO:0000256" key="4">
    <source>
        <dbReference type="ARBA" id="ARBA00022898"/>
    </source>
</evidence>
<dbReference type="NCBIfam" id="TIGR01326">
    <property type="entry name" value="OAH_OAS_sulfhy"/>
    <property type="match status" value="1"/>
</dbReference>
<dbReference type="InterPro" id="IPR000277">
    <property type="entry name" value="Cys/Met-Metab_PyrdxlP-dep_enz"/>
</dbReference>
<evidence type="ECO:0000256" key="1">
    <source>
        <dbReference type="ARBA" id="ARBA00001933"/>
    </source>
</evidence>
<dbReference type="CDD" id="cd00614">
    <property type="entry name" value="CGS_like"/>
    <property type="match status" value="1"/>
</dbReference>
<dbReference type="InterPro" id="IPR054542">
    <property type="entry name" value="Cys_met_metab_PP"/>
</dbReference>
<dbReference type="InterPro" id="IPR015424">
    <property type="entry name" value="PyrdxlP-dep_Trfase"/>
</dbReference>
<dbReference type="PANTHER" id="PTHR43797:SF2">
    <property type="entry name" value="HOMOCYSTEINE_CYSTEINE SYNTHASE"/>
    <property type="match status" value="1"/>
</dbReference>
<dbReference type="SUPFAM" id="SSF53383">
    <property type="entry name" value="PLP-dependent transferases"/>
    <property type="match status" value="1"/>
</dbReference>
<dbReference type="EMBL" id="SHNP01000001">
    <property type="protein sequence ID" value="MCX2972343.1"/>
    <property type="molecule type" value="Genomic_DNA"/>
</dbReference>
<accession>A0ABT3SQV3</accession>
<dbReference type="InterPro" id="IPR006235">
    <property type="entry name" value="OAc-hSer/O-AcSer_sulfhydrylase"/>
</dbReference>
<dbReference type="RefSeq" id="WP_007227136.1">
    <property type="nucleotide sequence ID" value="NZ_SHNP01000001.1"/>
</dbReference>
<keyword evidence="3 6" id="KW-0808">Transferase</keyword>
<evidence type="ECO:0000256" key="3">
    <source>
        <dbReference type="ARBA" id="ARBA00022679"/>
    </source>
</evidence>
<dbReference type="InterPro" id="IPR015422">
    <property type="entry name" value="PyrdxlP-dep_Trfase_small"/>
</dbReference>
<dbReference type="EC" id="2.5.1.49" evidence="6"/>
<keyword evidence="4 5" id="KW-0663">Pyridoxal phosphate</keyword>
<comment type="cofactor">
    <cofactor evidence="1 5">
        <name>pyridoxal 5'-phosphate</name>
        <dbReference type="ChEBI" id="CHEBI:597326"/>
    </cofactor>
</comment>
<evidence type="ECO:0000256" key="5">
    <source>
        <dbReference type="RuleBase" id="RU362118"/>
    </source>
</evidence>
<dbReference type="NCBIfam" id="NF006004">
    <property type="entry name" value="PRK08134.1"/>
    <property type="match status" value="1"/>
</dbReference>
<dbReference type="PROSITE" id="PS00868">
    <property type="entry name" value="CYS_MET_METAB_PP"/>
    <property type="match status" value="1"/>
</dbReference>
<reference evidence="6" key="1">
    <citation type="submission" date="2019-02" db="EMBL/GenBank/DDBJ databases">
        <authorList>
            <person name="Li S.-H."/>
        </authorList>
    </citation>
    <scope>NUCLEOTIDE SEQUENCE</scope>
    <source>
        <strain evidence="6">IMCC8485</strain>
    </source>
</reference>
<dbReference type="Gene3D" id="3.40.640.10">
    <property type="entry name" value="Type I PLP-dependent aspartate aminotransferase-like (Major domain)"/>
    <property type="match status" value="1"/>
</dbReference>
<dbReference type="InterPro" id="IPR015421">
    <property type="entry name" value="PyrdxlP-dep_Trfase_major"/>
</dbReference>
<protein>
    <submittedName>
        <fullName evidence="6">O-acetylhomoserine aminocarboxypropyltransferase</fullName>
        <ecNumber evidence="6">2.5.1.49</ecNumber>
    </submittedName>
</protein>
<evidence type="ECO:0000256" key="2">
    <source>
        <dbReference type="ARBA" id="ARBA00009077"/>
    </source>
</evidence>
<sequence length="439" mass="46445">MAGPKYPGLDTMALHAGAQPDPTTGARATPIYQTASFTFPDSDYAASLFNIERAGHVYSRLSNPTNAVLEERIAALEGGVGAIATASGQAALHLAIVTLMGAGSHIVASAAVYGGTHNLLAYTLPRFGIETTFVDPRDPQSFAAAIQDNTRLVFAETLGNPGLDVLNIPEVAAVAHDAGLPLMVDSTFTTPYLIKPFELGADLIQHSATKFLSGHGVVIGGLLVDSGCFDWEASGKFPTLSEPYDGFHQMVFTEEFGPAAFITRARKEGLRDFGACMSPTSAFHILQGIETLGMRMQRHVQNTRSIVEFLHSQDIVAKVSYPEMDGHPDQSLASELLPRGCGAVFSFDLKGGRGAGIAFVDALDLFSHLANVGDAKSLVIHPASTTHHRMDAAALAAGGISEGTIRLSIGLEDCDDLIGDLKQGLRAAGKAMERQEGQR</sequence>
<dbReference type="Proteomes" id="UP001143307">
    <property type="component" value="Unassembled WGS sequence"/>
</dbReference>
<proteinExistence type="inferred from homology"/>